<dbReference type="STRING" id="1246626.BleG1_2004"/>
<dbReference type="InterPro" id="IPR001296">
    <property type="entry name" value="Glyco_trans_1"/>
</dbReference>
<dbReference type="Gene3D" id="3.40.50.2000">
    <property type="entry name" value="Glycogen Phosphorylase B"/>
    <property type="match status" value="2"/>
</dbReference>
<reference evidence="3 4" key="1">
    <citation type="journal article" date="2014" name="Gene">
        <title>A comparative genomic analysis of the alkalitolerant soil bacterium Bacillus lehensis G1.</title>
        <authorList>
            <person name="Noor Y.M."/>
            <person name="Samsulrizal N.H."/>
            <person name="Jema'on N.A."/>
            <person name="Low K.O."/>
            <person name="Ramli A.N."/>
            <person name="Alias N.I."/>
            <person name="Damis S.I."/>
            <person name="Fuzi S.F."/>
            <person name="Isa M.N."/>
            <person name="Murad A.M."/>
            <person name="Raih M.F."/>
            <person name="Bakar F.D."/>
            <person name="Najimudin N."/>
            <person name="Mahadi N.M."/>
            <person name="Illias R.M."/>
        </authorList>
    </citation>
    <scope>NUCLEOTIDE SEQUENCE [LARGE SCALE GENOMIC DNA]</scope>
    <source>
        <strain evidence="3 4">G1</strain>
    </source>
</reference>
<dbReference type="SUPFAM" id="SSF53756">
    <property type="entry name" value="UDP-Glycosyltransferase/glycogen phosphorylase"/>
    <property type="match status" value="1"/>
</dbReference>
<proteinExistence type="predicted"/>
<name>A0A060LWM5_9BACI</name>
<accession>A0A060LWM5</accession>
<dbReference type="PATRIC" id="fig|1246626.3.peg.2004"/>
<protein>
    <submittedName>
        <fullName evidence="3">Glycosyltransferase</fullName>
    </submittedName>
</protein>
<dbReference type="OrthoDB" id="9810929at2"/>
<dbReference type="HOGENOM" id="CLU_009583_2_5_9"/>
<feature type="domain" description="Glycosyltransferase subfamily 4-like N-terminal" evidence="2">
    <location>
        <begin position="14"/>
        <end position="180"/>
    </location>
</feature>
<dbReference type="AlphaFoldDB" id="A0A060LWM5"/>
<keyword evidence="3" id="KW-0808">Transferase</keyword>
<evidence type="ECO:0000313" key="4">
    <source>
        <dbReference type="Proteomes" id="UP000027142"/>
    </source>
</evidence>
<dbReference type="PANTHER" id="PTHR12526">
    <property type="entry name" value="GLYCOSYLTRANSFERASE"/>
    <property type="match status" value="1"/>
</dbReference>
<dbReference type="eggNOG" id="COG0438">
    <property type="taxonomic scope" value="Bacteria"/>
</dbReference>
<dbReference type="EMBL" id="CP003923">
    <property type="protein sequence ID" value="AIC94582.1"/>
    <property type="molecule type" value="Genomic_DNA"/>
</dbReference>
<organism evidence="3 4">
    <name type="scientific">Shouchella lehensis G1</name>
    <dbReference type="NCBI Taxonomy" id="1246626"/>
    <lineage>
        <taxon>Bacteria</taxon>
        <taxon>Bacillati</taxon>
        <taxon>Bacillota</taxon>
        <taxon>Bacilli</taxon>
        <taxon>Bacillales</taxon>
        <taxon>Bacillaceae</taxon>
        <taxon>Shouchella</taxon>
    </lineage>
</organism>
<dbReference type="GO" id="GO:0071793">
    <property type="term" value="P:bacillithiol biosynthetic process"/>
    <property type="evidence" value="ECO:0007669"/>
    <property type="project" value="InterPro"/>
</dbReference>
<dbReference type="KEGG" id="ble:BleG1_2004"/>
<dbReference type="NCBIfam" id="TIGR03999">
    <property type="entry name" value="thiol_BshA"/>
    <property type="match status" value="1"/>
</dbReference>
<dbReference type="GO" id="GO:0016757">
    <property type="term" value="F:glycosyltransferase activity"/>
    <property type="evidence" value="ECO:0007669"/>
    <property type="project" value="InterPro"/>
</dbReference>
<evidence type="ECO:0000259" key="2">
    <source>
        <dbReference type="Pfam" id="PF13439"/>
    </source>
</evidence>
<gene>
    <name evidence="3" type="ORF">BleG1_2004</name>
</gene>
<dbReference type="Pfam" id="PF00534">
    <property type="entry name" value="Glycos_transf_1"/>
    <property type="match status" value="1"/>
</dbReference>
<dbReference type="PANTHER" id="PTHR12526:SF599">
    <property type="entry name" value="N-ACETYL-ALPHA-D-GLUCOSAMINYL L-MALATE SYNTHASE"/>
    <property type="match status" value="1"/>
</dbReference>
<keyword evidence="4" id="KW-1185">Reference proteome</keyword>
<dbReference type="Pfam" id="PF13439">
    <property type="entry name" value="Glyco_transf_4"/>
    <property type="match status" value="1"/>
</dbReference>
<dbReference type="Proteomes" id="UP000027142">
    <property type="component" value="Chromosome"/>
</dbReference>
<evidence type="ECO:0000313" key="3">
    <source>
        <dbReference type="EMBL" id="AIC94582.1"/>
    </source>
</evidence>
<sequence length="383" mass="42994">MKPKKIGISCYPTVGGSGVVATELGKQLASRGHEVHFITTEIPFRLDDKVYPNIFFHEVEVNQYAVFKHPPHDLSAASKLAEVIRTHELDFLHVHYAVPHAVCAILAKQMSGREIKIMTTLHGTDITVLGFDPSLQPLIRFGIEQSDCVTAVSHDLVRQTKELVETTKTIETVYNFVDEDVYYPKPVEGLAAHYGISKDERVLIHISNFRPVKRILDVLKSFSLILKKTKAKLLLIGNGPELPIARQYIKEHGLEKHVLVLGNQKHIAELLSMSDVMLLLSEKESFGLVALEAMACGVPVVGTAIGGIPEVIEDGESGYLVPVGDVEAVADRVLRLLQDQTMHQRFRERGLKRVKHEFYSQRIVSEYERLYEKMLQEDGTLDE</sequence>
<evidence type="ECO:0000259" key="1">
    <source>
        <dbReference type="Pfam" id="PF00534"/>
    </source>
</evidence>
<dbReference type="InterPro" id="IPR028098">
    <property type="entry name" value="Glyco_trans_4-like_N"/>
</dbReference>
<dbReference type="RefSeq" id="WP_038480187.1">
    <property type="nucleotide sequence ID" value="NZ_CP003923.1"/>
</dbReference>
<feature type="domain" description="Glycosyl transferase family 1" evidence="1">
    <location>
        <begin position="194"/>
        <end position="352"/>
    </location>
</feature>
<dbReference type="InterPro" id="IPR023881">
    <property type="entry name" value="Thiol_BshA"/>
</dbReference>